<sequence length="62" mass="6588">MEELTWTGALAPINLFLALAVAVLLIAAVAQIIVSMATSSGDVRSTRMARWRLTRGCQASLA</sequence>
<keyword evidence="1" id="KW-0472">Membrane</keyword>
<dbReference type="Proteomes" id="UP000683291">
    <property type="component" value="Chromosome 1"/>
</dbReference>
<dbReference type="EMBL" id="CP073581">
    <property type="protein sequence ID" value="QUJ77537.1"/>
    <property type="molecule type" value="Genomic_DNA"/>
</dbReference>
<accession>A0A975PN66</accession>
<name>A0A975PN66_9RHOB</name>
<dbReference type="KEGG" id="sual:KDD17_06040"/>
<keyword evidence="1" id="KW-0812">Transmembrane</keyword>
<keyword evidence="3" id="KW-1185">Reference proteome</keyword>
<feature type="transmembrane region" description="Helical" evidence="1">
    <location>
        <begin position="15"/>
        <end position="38"/>
    </location>
</feature>
<organism evidence="2 3">
    <name type="scientific">Sulfitobacter albidus</name>
    <dbReference type="NCBI Taxonomy" id="2829501"/>
    <lineage>
        <taxon>Bacteria</taxon>
        <taxon>Pseudomonadati</taxon>
        <taxon>Pseudomonadota</taxon>
        <taxon>Alphaproteobacteria</taxon>
        <taxon>Rhodobacterales</taxon>
        <taxon>Roseobacteraceae</taxon>
        <taxon>Sulfitobacter</taxon>
    </lineage>
</organism>
<dbReference type="RefSeq" id="WP_212705731.1">
    <property type="nucleotide sequence ID" value="NZ_CP073581.1"/>
</dbReference>
<protein>
    <submittedName>
        <fullName evidence="2">Uncharacterized protein</fullName>
    </submittedName>
</protein>
<reference evidence="2" key="1">
    <citation type="submission" date="2021-04" db="EMBL/GenBank/DDBJ databases">
        <title>Complete genome sequence for Sulfitobacter sp. strain JK7-1.</title>
        <authorList>
            <person name="Park S.-J."/>
        </authorList>
    </citation>
    <scope>NUCLEOTIDE SEQUENCE</scope>
    <source>
        <strain evidence="2">JK7-1</strain>
    </source>
</reference>
<evidence type="ECO:0000313" key="3">
    <source>
        <dbReference type="Proteomes" id="UP000683291"/>
    </source>
</evidence>
<proteinExistence type="predicted"/>
<evidence type="ECO:0000256" key="1">
    <source>
        <dbReference type="SAM" id="Phobius"/>
    </source>
</evidence>
<keyword evidence="1" id="KW-1133">Transmembrane helix</keyword>
<dbReference type="AlphaFoldDB" id="A0A975PN66"/>
<evidence type="ECO:0000313" key="2">
    <source>
        <dbReference type="EMBL" id="QUJ77537.1"/>
    </source>
</evidence>
<gene>
    <name evidence="2" type="ORF">KDD17_06040</name>
</gene>